<dbReference type="Pfam" id="PF13490">
    <property type="entry name" value="zf-HC2"/>
    <property type="match status" value="1"/>
</dbReference>
<comment type="caution">
    <text evidence="5">The sequence shown here is derived from an EMBL/GenBank/DDBJ whole genome shotgun (WGS) entry which is preliminary data.</text>
</comment>
<reference evidence="5 6" key="1">
    <citation type="journal article" date="2015" name="Stand. Genomic Sci.">
        <title>Genomic Encyclopedia of Bacterial and Archaeal Type Strains, Phase III: the genomes of soil and plant-associated and newly described type strains.</title>
        <authorList>
            <person name="Whitman W.B."/>
            <person name="Woyke T."/>
            <person name="Klenk H.P."/>
            <person name="Zhou Y."/>
            <person name="Lilburn T.G."/>
            <person name="Beck B.J."/>
            <person name="De Vos P."/>
            <person name="Vandamme P."/>
            <person name="Eisen J.A."/>
            <person name="Garrity G."/>
            <person name="Hugenholtz P."/>
            <person name="Kyrpides N.C."/>
        </authorList>
    </citation>
    <scope>NUCLEOTIDE SEQUENCE [LARGE SCALE GENOMIC DNA]</scope>
    <source>
        <strain evidence="5 6">VKM Ac-2540</strain>
    </source>
</reference>
<dbReference type="RefSeq" id="WP_130438864.1">
    <property type="nucleotide sequence ID" value="NZ_SHKR01000002.1"/>
</dbReference>
<keyword evidence="3" id="KW-1133">Transmembrane helix</keyword>
<evidence type="ECO:0000313" key="5">
    <source>
        <dbReference type="EMBL" id="RZU24312.1"/>
    </source>
</evidence>
<protein>
    <submittedName>
        <fullName evidence="5">Zinc finger protein</fullName>
    </submittedName>
</protein>
<dbReference type="Gene3D" id="1.10.10.1320">
    <property type="entry name" value="Anti-sigma factor, zinc-finger domain"/>
    <property type="match status" value="1"/>
</dbReference>
<name>A0A4Q7XKE5_9ACTN</name>
<dbReference type="AlphaFoldDB" id="A0A4Q7XKE5"/>
<keyword evidence="3" id="KW-0812">Transmembrane</keyword>
<keyword evidence="6" id="KW-1185">Reference proteome</keyword>
<keyword evidence="2" id="KW-0804">Transcription</keyword>
<keyword evidence="1" id="KW-0805">Transcription regulation</keyword>
<proteinExistence type="predicted"/>
<gene>
    <name evidence="5" type="ORF">EV645_0272</name>
</gene>
<evidence type="ECO:0000259" key="4">
    <source>
        <dbReference type="Pfam" id="PF13490"/>
    </source>
</evidence>
<evidence type="ECO:0000256" key="3">
    <source>
        <dbReference type="SAM" id="Phobius"/>
    </source>
</evidence>
<evidence type="ECO:0000256" key="1">
    <source>
        <dbReference type="ARBA" id="ARBA00023015"/>
    </source>
</evidence>
<dbReference type="EMBL" id="SHKR01000002">
    <property type="protein sequence ID" value="RZU24312.1"/>
    <property type="molecule type" value="Genomic_DNA"/>
</dbReference>
<evidence type="ECO:0000256" key="2">
    <source>
        <dbReference type="ARBA" id="ARBA00023163"/>
    </source>
</evidence>
<dbReference type="OrthoDB" id="5242431at2"/>
<dbReference type="Proteomes" id="UP000292027">
    <property type="component" value="Unassembled WGS sequence"/>
</dbReference>
<keyword evidence="3" id="KW-0472">Membrane</keyword>
<accession>A0A4Q7XKE5</accession>
<feature type="transmembrane region" description="Helical" evidence="3">
    <location>
        <begin position="80"/>
        <end position="99"/>
    </location>
</feature>
<dbReference type="InterPro" id="IPR041916">
    <property type="entry name" value="Anti_sigma_zinc_sf"/>
</dbReference>
<evidence type="ECO:0000313" key="6">
    <source>
        <dbReference type="Proteomes" id="UP000292027"/>
    </source>
</evidence>
<feature type="domain" description="Putative zinc-finger" evidence="4">
    <location>
        <begin position="9"/>
        <end position="36"/>
    </location>
</feature>
<sequence>MTCPESMSIGAYVLGALETSERRATEEHLATCATCRETLLQFAHLPGLLHAIPVEDIETEEPEPAPLMLTKKRRPRRRRWVLAAASAAMVSGVVGWGLMSAPASATWTATDGVGGIDTTAKLTSHGWGTDIQLKMKDLQPYEHCMLVVRSRNGTTETAGWWAANGRDQAQVPASTSIPLRDITSLQVVTSADAVLATITPTTN</sequence>
<dbReference type="InterPro" id="IPR027383">
    <property type="entry name" value="Znf_put"/>
</dbReference>
<organism evidence="5 6">
    <name type="scientific">Kribbella rubisoli</name>
    <dbReference type="NCBI Taxonomy" id="3075929"/>
    <lineage>
        <taxon>Bacteria</taxon>
        <taxon>Bacillati</taxon>
        <taxon>Actinomycetota</taxon>
        <taxon>Actinomycetes</taxon>
        <taxon>Propionibacteriales</taxon>
        <taxon>Kribbellaceae</taxon>
        <taxon>Kribbella</taxon>
    </lineage>
</organism>